<dbReference type="PROSITE" id="PS00036">
    <property type="entry name" value="BZIP_BASIC"/>
    <property type="match status" value="1"/>
</dbReference>
<dbReference type="InterPro" id="IPR044759">
    <property type="entry name" value="bZIP_RF2"/>
</dbReference>
<gene>
    <name evidence="6" type="ORF">CSSPJE1EN1_LOCUS29484</name>
</gene>
<feature type="region of interest" description="Disordered" evidence="4">
    <location>
        <begin position="365"/>
        <end position="388"/>
    </location>
</feature>
<dbReference type="EMBL" id="CAXAQS010000981">
    <property type="protein sequence ID" value="CAK9254106.1"/>
    <property type="molecule type" value="Genomic_DNA"/>
</dbReference>
<evidence type="ECO:0000256" key="4">
    <source>
        <dbReference type="SAM" id="MobiDB-lite"/>
    </source>
</evidence>
<keyword evidence="7" id="KW-1185">Reference proteome</keyword>
<dbReference type="CDD" id="cd14703">
    <property type="entry name" value="bZIP_plant_RF2"/>
    <property type="match status" value="1"/>
</dbReference>
<dbReference type="InterPro" id="IPR052483">
    <property type="entry name" value="bZIP_transcription_regulators"/>
</dbReference>
<name>A0ABP0VI58_9BRYO</name>
<feature type="compositionally biased region" description="Low complexity" evidence="4">
    <location>
        <begin position="369"/>
        <end position="380"/>
    </location>
</feature>
<reference evidence="6" key="1">
    <citation type="submission" date="2024-02" db="EMBL/GenBank/DDBJ databases">
        <authorList>
            <consortium name="ELIXIR-Norway"/>
            <consortium name="Elixir Norway"/>
        </authorList>
    </citation>
    <scope>NUCLEOTIDE SEQUENCE</scope>
</reference>
<protein>
    <recommendedName>
        <fullName evidence="5">BZIP domain-containing protein</fullName>
    </recommendedName>
</protein>
<feature type="region of interest" description="Disordered" evidence="4">
    <location>
        <begin position="180"/>
        <end position="247"/>
    </location>
</feature>
<keyword evidence="2" id="KW-0804">Transcription</keyword>
<dbReference type="SMART" id="SM00338">
    <property type="entry name" value="BRLZ"/>
    <property type="match status" value="1"/>
</dbReference>
<dbReference type="Gene3D" id="1.20.5.170">
    <property type="match status" value="1"/>
</dbReference>
<evidence type="ECO:0000313" key="6">
    <source>
        <dbReference type="EMBL" id="CAK9254106.1"/>
    </source>
</evidence>
<dbReference type="Pfam" id="PF00170">
    <property type="entry name" value="bZIP_1"/>
    <property type="match status" value="1"/>
</dbReference>
<evidence type="ECO:0000259" key="5">
    <source>
        <dbReference type="PROSITE" id="PS50217"/>
    </source>
</evidence>
<dbReference type="SUPFAM" id="SSF57959">
    <property type="entry name" value="Leucine zipper domain"/>
    <property type="match status" value="1"/>
</dbReference>
<evidence type="ECO:0000256" key="2">
    <source>
        <dbReference type="ARBA" id="ARBA00023163"/>
    </source>
</evidence>
<proteinExistence type="predicted"/>
<feature type="compositionally biased region" description="Polar residues" evidence="4">
    <location>
        <begin position="229"/>
        <end position="242"/>
    </location>
</feature>
<dbReference type="PANTHER" id="PTHR46391">
    <property type="entry name" value="BASIC LEUCINE ZIPPER 34"/>
    <property type="match status" value="1"/>
</dbReference>
<evidence type="ECO:0000313" key="7">
    <source>
        <dbReference type="Proteomes" id="UP001497444"/>
    </source>
</evidence>
<accession>A0ABP0VI58</accession>
<feature type="compositionally biased region" description="Basic and acidic residues" evidence="4">
    <location>
        <begin position="203"/>
        <end position="216"/>
    </location>
</feature>
<dbReference type="PANTHER" id="PTHR46391:SF35">
    <property type="entry name" value="BASIC LEUCINE ZIPPER 34-LIKE ISOFORM X1"/>
    <property type="match status" value="1"/>
</dbReference>
<feature type="domain" description="BZIP" evidence="5">
    <location>
        <begin position="247"/>
        <end position="293"/>
    </location>
</feature>
<dbReference type="InterPro" id="IPR046347">
    <property type="entry name" value="bZIP_sf"/>
</dbReference>
<dbReference type="Proteomes" id="UP001497444">
    <property type="component" value="Unassembled WGS sequence"/>
</dbReference>
<sequence>MDSLLSSSGRREGRLVDWSHPMNNNSTHLLPPKSPGGYSMFGGSSLFEGGSLFNNVHSSFPIHDGSSHHHKRTPSAGYLPQVQPSWLEEILESPDHGDMATVNKKGLHRRASSDSVAFSESLYNSDIMAGRFAADEERYSAQGGAPPGAHTLRIEIPDYNGLDEEQLMSVLAKMEPFERQPKQVAEGGANASDSNSHSEGSNDDQRVRLGKYKSEPEVQSTSEGDHSHQGQQEDTQTSSEQIDPSLDPKKAKRILANRQSAQRSRVRKLQYISELEMSVNALQTEVTTLSQQVGLYDHRRAIMTAENVLLKQKLAALGQTQRSKEAHNEALKKELQRLLYQQQHQLPPLSPPGYELQRQQFSMLDLGSQHQQQQQQQQPQLRPLSPIP</sequence>
<dbReference type="PROSITE" id="PS50217">
    <property type="entry name" value="BZIP"/>
    <property type="match status" value="1"/>
</dbReference>
<keyword evidence="1" id="KW-0805">Transcription regulation</keyword>
<comment type="caution">
    <text evidence="6">The sequence shown here is derived from an EMBL/GenBank/DDBJ whole genome shotgun (WGS) entry which is preliminary data.</text>
</comment>
<keyword evidence="3" id="KW-0539">Nucleus</keyword>
<dbReference type="InterPro" id="IPR004827">
    <property type="entry name" value="bZIP"/>
</dbReference>
<evidence type="ECO:0000256" key="3">
    <source>
        <dbReference type="ARBA" id="ARBA00023242"/>
    </source>
</evidence>
<evidence type="ECO:0000256" key="1">
    <source>
        <dbReference type="ARBA" id="ARBA00023015"/>
    </source>
</evidence>
<organism evidence="6 7">
    <name type="scientific">Sphagnum jensenii</name>
    <dbReference type="NCBI Taxonomy" id="128206"/>
    <lineage>
        <taxon>Eukaryota</taxon>
        <taxon>Viridiplantae</taxon>
        <taxon>Streptophyta</taxon>
        <taxon>Embryophyta</taxon>
        <taxon>Bryophyta</taxon>
        <taxon>Sphagnophytina</taxon>
        <taxon>Sphagnopsida</taxon>
        <taxon>Sphagnales</taxon>
        <taxon>Sphagnaceae</taxon>
        <taxon>Sphagnum</taxon>
    </lineage>
</organism>